<dbReference type="EMBL" id="JAPUUL010003662">
    <property type="protein sequence ID" value="KAJ8122056.1"/>
    <property type="molecule type" value="Genomic_DNA"/>
</dbReference>
<organism evidence="1 2">
    <name type="scientific">Lasiodiplodia mahajangana</name>
    <dbReference type="NCBI Taxonomy" id="1108764"/>
    <lineage>
        <taxon>Eukaryota</taxon>
        <taxon>Fungi</taxon>
        <taxon>Dikarya</taxon>
        <taxon>Ascomycota</taxon>
        <taxon>Pezizomycotina</taxon>
        <taxon>Dothideomycetes</taxon>
        <taxon>Dothideomycetes incertae sedis</taxon>
        <taxon>Botryosphaeriales</taxon>
        <taxon>Botryosphaeriaceae</taxon>
        <taxon>Lasiodiplodia</taxon>
    </lineage>
</organism>
<evidence type="ECO:0000313" key="2">
    <source>
        <dbReference type="Proteomes" id="UP001153332"/>
    </source>
</evidence>
<dbReference type="Proteomes" id="UP001153332">
    <property type="component" value="Unassembled WGS sequence"/>
</dbReference>
<name>A0ACC2J3S2_9PEZI</name>
<protein>
    <submittedName>
        <fullName evidence="1">Uncharacterized protein</fullName>
    </submittedName>
</protein>
<gene>
    <name evidence="1" type="ORF">O1611_g9941</name>
</gene>
<evidence type="ECO:0000313" key="1">
    <source>
        <dbReference type="EMBL" id="KAJ8122056.1"/>
    </source>
</evidence>
<comment type="caution">
    <text evidence="1">The sequence shown here is derived from an EMBL/GenBank/DDBJ whole genome shotgun (WGS) entry which is preliminary data.</text>
</comment>
<sequence length="412" mass="45898">MQAQQHKNDNMKGHCLLKLMQFSEHLSTFQGGKGQDDVLYWHAFVDRFFSQRGVFRLSLPVTGSDPSNEEHGPDKQYEIVQPALARYFHTHFQSGIRQIQLTFEKGTVDRQLSNGCHFLENPRANLIFWFENSHVVSTGQLRAQFDGEQKLEVLEFNTHSHEEYVSRKMVINAARPTHMWVKEWKKMNGQDANSSPEMNKKGKSKQVKSPPNPPPDFQIPHSAVKGNMGITEPVFQFLEIVEVMGQMNPLFTFYQSHSSLSPYQALDQYVTANITNAQQQHATMNGLNGHPSGNMPPAQRTPSFSQFPLGASPAASHLQLPNSPHMGSPAQGHMQAPGMQLQQSQQGTSSSGPSANTSPASNKRRRPSTVKAEEDSGAPTPASMGATQVNGVTKKPPTPRMQHNKRQKVNPT</sequence>
<accession>A0ACC2J3S2</accession>
<keyword evidence="2" id="KW-1185">Reference proteome</keyword>
<reference evidence="1" key="1">
    <citation type="submission" date="2022-12" db="EMBL/GenBank/DDBJ databases">
        <title>Genome Sequence of Lasiodiplodia mahajangana.</title>
        <authorList>
            <person name="Buettner E."/>
        </authorList>
    </citation>
    <scope>NUCLEOTIDE SEQUENCE</scope>
    <source>
        <strain evidence="1">VT137</strain>
    </source>
</reference>
<proteinExistence type="predicted"/>